<sequence length="63" mass="6743">MIRRGGCKTVVVLTKLLAASTLQAVSIPLFILLIFLSPIETAFFIKSGLLSIPDVQSTAQVIV</sequence>
<evidence type="ECO:0000313" key="3">
    <source>
        <dbReference type="Proteomes" id="UP001597079"/>
    </source>
</evidence>
<protein>
    <submittedName>
        <fullName evidence="2">Uncharacterized protein</fullName>
    </submittedName>
</protein>
<evidence type="ECO:0000256" key="1">
    <source>
        <dbReference type="SAM" id="Phobius"/>
    </source>
</evidence>
<feature type="transmembrane region" description="Helical" evidence="1">
    <location>
        <begin position="12"/>
        <end position="36"/>
    </location>
</feature>
<dbReference type="EMBL" id="JBHUCX010000028">
    <property type="protein sequence ID" value="MFD1675375.1"/>
    <property type="molecule type" value="Genomic_DNA"/>
</dbReference>
<dbReference type="Proteomes" id="UP001597079">
    <property type="component" value="Unassembled WGS sequence"/>
</dbReference>
<keyword evidence="1" id="KW-0812">Transmembrane</keyword>
<keyword evidence="1" id="KW-0472">Membrane</keyword>
<organism evidence="2 3">
    <name type="scientific">Alicyclobacillus fodiniaquatilis</name>
    <dbReference type="NCBI Taxonomy" id="1661150"/>
    <lineage>
        <taxon>Bacteria</taxon>
        <taxon>Bacillati</taxon>
        <taxon>Bacillota</taxon>
        <taxon>Bacilli</taxon>
        <taxon>Bacillales</taxon>
        <taxon>Alicyclobacillaceae</taxon>
        <taxon>Alicyclobacillus</taxon>
    </lineage>
</organism>
<name>A0ABW4JI05_9BACL</name>
<reference evidence="3" key="1">
    <citation type="journal article" date="2019" name="Int. J. Syst. Evol. Microbiol.">
        <title>The Global Catalogue of Microorganisms (GCM) 10K type strain sequencing project: providing services to taxonomists for standard genome sequencing and annotation.</title>
        <authorList>
            <consortium name="The Broad Institute Genomics Platform"/>
            <consortium name="The Broad Institute Genome Sequencing Center for Infectious Disease"/>
            <person name="Wu L."/>
            <person name="Ma J."/>
        </authorList>
    </citation>
    <scope>NUCLEOTIDE SEQUENCE [LARGE SCALE GENOMIC DNA]</scope>
    <source>
        <strain evidence="3">CGMCC 1.12286</strain>
    </source>
</reference>
<proteinExistence type="predicted"/>
<dbReference type="RefSeq" id="WP_377943248.1">
    <property type="nucleotide sequence ID" value="NZ_JBHUCX010000028.1"/>
</dbReference>
<gene>
    <name evidence="2" type="ORF">ACFSB2_11780</name>
</gene>
<accession>A0ABW4JI05</accession>
<comment type="caution">
    <text evidence="2">The sequence shown here is derived from an EMBL/GenBank/DDBJ whole genome shotgun (WGS) entry which is preliminary data.</text>
</comment>
<evidence type="ECO:0000313" key="2">
    <source>
        <dbReference type="EMBL" id="MFD1675375.1"/>
    </source>
</evidence>
<keyword evidence="3" id="KW-1185">Reference proteome</keyword>
<keyword evidence="1" id="KW-1133">Transmembrane helix</keyword>